<evidence type="ECO:0008006" key="4">
    <source>
        <dbReference type="Google" id="ProtNLM"/>
    </source>
</evidence>
<name>A0A5N0EER0_9NOCA</name>
<feature type="transmembrane region" description="Helical" evidence="1">
    <location>
        <begin position="29"/>
        <end position="51"/>
    </location>
</feature>
<reference evidence="2 3" key="1">
    <citation type="submission" date="2019-09" db="EMBL/GenBank/DDBJ databases">
        <authorList>
            <person name="Wang X."/>
        </authorList>
    </citation>
    <scope>NUCLEOTIDE SEQUENCE [LARGE SCALE GENOMIC DNA]</scope>
    <source>
        <strain evidence="2 3">CICC 11023</strain>
    </source>
</reference>
<sequence>MQEAQTPQQALDIAAATTRQAHEAAALPTWGPVATGVFAGLFVTLLGVASVREFDDPIAWTLTVAALASMAVSFTIGRRMRRLRRARGLVPRPLAEWKFIVVLLAVLIVPGISLGNPTLTVGLQILCGLIMGGWIWYDGARPQTASWKFRRWIARWGN</sequence>
<dbReference type="EMBL" id="VXLC01000004">
    <property type="protein sequence ID" value="KAA8887882.1"/>
    <property type="molecule type" value="Genomic_DNA"/>
</dbReference>
<organism evidence="2 3">
    <name type="scientific">Nocardia colli</name>
    <dbReference type="NCBI Taxonomy" id="2545717"/>
    <lineage>
        <taxon>Bacteria</taxon>
        <taxon>Bacillati</taxon>
        <taxon>Actinomycetota</taxon>
        <taxon>Actinomycetes</taxon>
        <taxon>Mycobacteriales</taxon>
        <taxon>Nocardiaceae</taxon>
        <taxon>Nocardia</taxon>
    </lineage>
</organism>
<keyword evidence="1" id="KW-1133">Transmembrane helix</keyword>
<evidence type="ECO:0000313" key="2">
    <source>
        <dbReference type="EMBL" id="KAA8887882.1"/>
    </source>
</evidence>
<proteinExistence type="predicted"/>
<evidence type="ECO:0000256" key="1">
    <source>
        <dbReference type="SAM" id="Phobius"/>
    </source>
</evidence>
<feature type="transmembrane region" description="Helical" evidence="1">
    <location>
        <begin position="121"/>
        <end position="140"/>
    </location>
</feature>
<accession>A0A5N0EER0</accession>
<comment type="caution">
    <text evidence="2">The sequence shown here is derived from an EMBL/GenBank/DDBJ whole genome shotgun (WGS) entry which is preliminary data.</text>
</comment>
<protein>
    <recommendedName>
        <fullName evidence="4">Transmembrane protein</fullName>
    </recommendedName>
</protein>
<dbReference type="RefSeq" id="WP_150402056.1">
    <property type="nucleotide sequence ID" value="NZ_VXLC01000004.1"/>
</dbReference>
<dbReference type="AlphaFoldDB" id="A0A5N0EER0"/>
<keyword evidence="1" id="KW-0812">Transmembrane</keyword>
<keyword evidence="3" id="KW-1185">Reference proteome</keyword>
<feature type="transmembrane region" description="Helical" evidence="1">
    <location>
        <begin position="97"/>
        <end position="115"/>
    </location>
</feature>
<keyword evidence="1" id="KW-0472">Membrane</keyword>
<feature type="transmembrane region" description="Helical" evidence="1">
    <location>
        <begin position="57"/>
        <end position="76"/>
    </location>
</feature>
<dbReference type="Proteomes" id="UP000323876">
    <property type="component" value="Unassembled WGS sequence"/>
</dbReference>
<gene>
    <name evidence="2" type="ORF">F3087_12320</name>
</gene>
<evidence type="ECO:0000313" key="3">
    <source>
        <dbReference type="Proteomes" id="UP000323876"/>
    </source>
</evidence>